<keyword evidence="6" id="KW-1133">Transmembrane helix</keyword>
<comment type="subcellular location">
    <subcellularLocation>
        <location evidence="1">Membrane</location>
        <topology evidence="1">Multi-pass membrane protein</topology>
    </subcellularLocation>
</comment>
<name>A0ABR0UC79_REHGL</name>
<proteinExistence type="predicted"/>
<dbReference type="Gene3D" id="1.20.1530.20">
    <property type="match status" value="1"/>
</dbReference>
<dbReference type="PANTHER" id="PTHR32468">
    <property type="entry name" value="CATION/H + ANTIPORTER"/>
    <property type="match status" value="1"/>
</dbReference>
<organism evidence="7 8">
    <name type="scientific">Rehmannia glutinosa</name>
    <name type="common">Chinese foxglove</name>
    <dbReference type="NCBI Taxonomy" id="99300"/>
    <lineage>
        <taxon>Eukaryota</taxon>
        <taxon>Viridiplantae</taxon>
        <taxon>Streptophyta</taxon>
        <taxon>Embryophyta</taxon>
        <taxon>Tracheophyta</taxon>
        <taxon>Spermatophyta</taxon>
        <taxon>Magnoliopsida</taxon>
        <taxon>eudicotyledons</taxon>
        <taxon>Gunneridae</taxon>
        <taxon>Pentapetalae</taxon>
        <taxon>asterids</taxon>
        <taxon>lamiids</taxon>
        <taxon>Lamiales</taxon>
        <taxon>Orobanchaceae</taxon>
        <taxon>Rehmannieae</taxon>
        <taxon>Rehmannia</taxon>
    </lineage>
</organism>
<evidence type="ECO:0000256" key="1">
    <source>
        <dbReference type="ARBA" id="ARBA00004141"/>
    </source>
</evidence>
<reference evidence="7 8" key="1">
    <citation type="journal article" date="2021" name="Comput. Struct. Biotechnol. J.">
        <title>De novo genome assembly of the potent medicinal plant Rehmannia glutinosa using nanopore technology.</title>
        <authorList>
            <person name="Ma L."/>
            <person name="Dong C."/>
            <person name="Song C."/>
            <person name="Wang X."/>
            <person name="Zheng X."/>
            <person name="Niu Y."/>
            <person name="Chen S."/>
            <person name="Feng W."/>
        </authorList>
    </citation>
    <scope>NUCLEOTIDE SEQUENCE [LARGE SCALE GENOMIC DNA]</scope>
    <source>
        <strain evidence="7">DH-2019</strain>
    </source>
</reference>
<dbReference type="PANTHER" id="PTHR32468:SF81">
    <property type="entry name" value="CATION_H(+) ANTIPORTER 19"/>
    <property type="match status" value="1"/>
</dbReference>
<keyword evidence="6" id="KW-0812">Transmembrane</keyword>
<sequence>MASNGTVKCPPPMKATSIGVFQGDNPLHYAVPLLIIQICLVVVLTRVLAYLLRPLRQPRVIAEIITIDVLARILAELKLLTTDVGRMAMSAIAVNDMVALILLALAVEGAGRSPIVSLWVFLCRFGFLTISGRENE</sequence>
<evidence type="ECO:0000313" key="8">
    <source>
        <dbReference type="Proteomes" id="UP001318860"/>
    </source>
</evidence>
<keyword evidence="6" id="KW-0472">Membrane</keyword>
<keyword evidence="2" id="KW-0813">Transport</keyword>
<accession>A0ABR0UC79</accession>
<gene>
    <name evidence="7" type="ORF">DH2020_046375</name>
</gene>
<keyword evidence="3" id="KW-0633">Potassium transport</keyword>
<keyword evidence="5" id="KW-0406">Ion transport</keyword>
<evidence type="ECO:0000313" key="7">
    <source>
        <dbReference type="EMBL" id="KAK6119883.1"/>
    </source>
</evidence>
<evidence type="ECO:0000256" key="6">
    <source>
        <dbReference type="SAM" id="Phobius"/>
    </source>
</evidence>
<protein>
    <submittedName>
        <fullName evidence="7">Uncharacterized protein</fullName>
    </submittedName>
</protein>
<keyword evidence="8" id="KW-1185">Reference proteome</keyword>
<evidence type="ECO:0000256" key="3">
    <source>
        <dbReference type="ARBA" id="ARBA00022538"/>
    </source>
</evidence>
<evidence type="ECO:0000256" key="5">
    <source>
        <dbReference type="ARBA" id="ARBA00023065"/>
    </source>
</evidence>
<dbReference type="InterPro" id="IPR050794">
    <property type="entry name" value="CPA2_transporter"/>
</dbReference>
<dbReference type="EMBL" id="JABTTQ020003120">
    <property type="protein sequence ID" value="KAK6119883.1"/>
    <property type="molecule type" value="Genomic_DNA"/>
</dbReference>
<feature type="transmembrane region" description="Helical" evidence="6">
    <location>
        <begin position="29"/>
        <end position="52"/>
    </location>
</feature>
<keyword evidence="4" id="KW-0630">Potassium</keyword>
<evidence type="ECO:0000256" key="4">
    <source>
        <dbReference type="ARBA" id="ARBA00022958"/>
    </source>
</evidence>
<dbReference type="Proteomes" id="UP001318860">
    <property type="component" value="Unassembled WGS sequence"/>
</dbReference>
<dbReference type="InterPro" id="IPR038770">
    <property type="entry name" value="Na+/solute_symporter_sf"/>
</dbReference>
<evidence type="ECO:0000256" key="2">
    <source>
        <dbReference type="ARBA" id="ARBA00022448"/>
    </source>
</evidence>
<comment type="caution">
    <text evidence="7">The sequence shown here is derived from an EMBL/GenBank/DDBJ whole genome shotgun (WGS) entry which is preliminary data.</text>
</comment>